<evidence type="ECO:0000259" key="2">
    <source>
        <dbReference type="PROSITE" id="PS50879"/>
    </source>
</evidence>
<organism evidence="3 4">
    <name type="scientific">Antrodiella citrinella</name>
    <dbReference type="NCBI Taxonomy" id="2447956"/>
    <lineage>
        <taxon>Eukaryota</taxon>
        <taxon>Fungi</taxon>
        <taxon>Dikarya</taxon>
        <taxon>Basidiomycota</taxon>
        <taxon>Agaricomycotina</taxon>
        <taxon>Agaricomycetes</taxon>
        <taxon>Polyporales</taxon>
        <taxon>Steccherinaceae</taxon>
        <taxon>Antrodiella</taxon>
    </lineage>
</organism>
<evidence type="ECO:0000313" key="3">
    <source>
        <dbReference type="EMBL" id="THH18436.1"/>
    </source>
</evidence>
<dbReference type="CDD" id="cd01650">
    <property type="entry name" value="RT_nLTR_like"/>
    <property type="match status" value="1"/>
</dbReference>
<protein>
    <recommendedName>
        <fullName evidence="5">RNase H type-1 domain-containing protein</fullName>
    </recommendedName>
</protein>
<accession>A0A4S4M095</accession>
<dbReference type="Pfam" id="PF00078">
    <property type="entry name" value="RVT_1"/>
    <property type="match status" value="1"/>
</dbReference>
<proteinExistence type="predicted"/>
<dbReference type="AlphaFoldDB" id="A0A4S4M095"/>
<evidence type="ECO:0000259" key="1">
    <source>
        <dbReference type="PROSITE" id="PS50878"/>
    </source>
</evidence>
<evidence type="ECO:0000313" key="4">
    <source>
        <dbReference type="Proteomes" id="UP000308730"/>
    </source>
</evidence>
<dbReference type="OrthoDB" id="3044497at2759"/>
<dbReference type="GO" id="GO:0004523">
    <property type="term" value="F:RNA-DNA hybrid ribonuclease activity"/>
    <property type="evidence" value="ECO:0007669"/>
    <property type="project" value="InterPro"/>
</dbReference>
<keyword evidence="4" id="KW-1185">Reference proteome</keyword>
<comment type="caution">
    <text evidence="3">The sequence shown here is derived from an EMBL/GenBank/DDBJ whole genome shotgun (WGS) entry which is preliminary data.</text>
</comment>
<dbReference type="PROSITE" id="PS50879">
    <property type="entry name" value="RNASE_H_1"/>
    <property type="match status" value="1"/>
</dbReference>
<gene>
    <name evidence="3" type="ORF">EUX98_g8957</name>
</gene>
<dbReference type="SUPFAM" id="SSF53098">
    <property type="entry name" value="Ribonuclease H-like"/>
    <property type="match status" value="1"/>
</dbReference>
<dbReference type="Gene3D" id="3.30.420.10">
    <property type="entry name" value="Ribonuclease H-like superfamily/Ribonuclease H"/>
    <property type="match status" value="1"/>
</dbReference>
<dbReference type="InterPro" id="IPR043502">
    <property type="entry name" value="DNA/RNA_pol_sf"/>
</dbReference>
<sequence length="1083" mass="121704">MLELDLRVPPAKPPPRLNFKEVDWESFRLTLKENLERETWAEEVIPSTEVFHSYLSKLYNALNGAVKDHVPYAEPIPFTKRWWSKELTALRTIARKLGFKSRHVKHLQEHPVHDQYRAARTKYTDAIRHAKRDHWESWLEDANSKTVWTVSKFIRAGRTDGGAVRIPPLEVKNPDGTTTLAANNAEKSKILYDTFFPAAPDFADDPALDFDYPDPKFKMKPILNHHIARVIARLKDWKAPGPDGIPNEVYKRCATLLIPHLGRLFRATFRLKVYPQQWREINTVVIRKPGRPSYKVPNAYRPIALLNCMGKILSACVADILVYESEIHGLLADQHFLGRPGRTTTDSLHMLTKTIKDAWRAQPRKVAATLFLDIKAAFPNANPQQLYHDMRRRGVPKAIIDWLRRKAAGRRTTLRFDDYKSDPFEIAHGIEQGCPLSVILYQFYNSYLLEVLATKAKRSKLGIHTAGNIDDVAVTAVASTIDQAHDILRDFMTGENGAVEWAKSHTSEFSYDKLGLINSDYKGSKDDLGPALDLQNGENPIPASAFQKFLGVLIDRKLRFHEHADYALAKGTKWILQFRRLAKTSGGLSGRVVKQLYFGVAIPSMLYAADVFLTPVRILDGNQRNTGSVGAIRKLARVHRQALLMMTGAMRTSATDVMEAHMNVLPFQLLVDQVCQRSATRLCTLPATHPLYGHVRRAAKSFVQRHRAPIHHLLQAYSLQPDRRAVEVIKPVCFHPRYTSPFKVSIAQNKEDALKDEKKWARGPGIRVYSDGSDIDGGVGAAAAIFVPGRSRIKMLHYHLGSSKEHTVYEAELVGLILGVELLKQESARSAYMKQGASIAADNKATMQAAPGHSSQPGHYLLDELHSATTALKKKHTSVKVTLRWVPGHKGVEGNEIVDEGAKQAARGRTIPDHATPSGLPKKGTLPISVAKLRQEISESLKVKAKKSWQESPRYEKLVNIDTSLPSKTYLKLAFALPRKQASLLLQLRTGHVPLNHHLHRIRKVPTPTCPACANHAETVHHFLLMCHAHRKARSILRKKLGRDGESMTFLLSSPKAMEPLFNFIHATGRLQAIFGNLTLKSK</sequence>
<dbReference type="InterPro" id="IPR000477">
    <property type="entry name" value="RT_dom"/>
</dbReference>
<dbReference type="CDD" id="cd09276">
    <property type="entry name" value="Rnase_HI_RT_non_LTR"/>
    <property type="match status" value="1"/>
</dbReference>
<dbReference type="InterPro" id="IPR012337">
    <property type="entry name" value="RNaseH-like_sf"/>
</dbReference>
<dbReference type="PROSITE" id="PS50878">
    <property type="entry name" value="RT_POL"/>
    <property type="match status" value="1"/>
</dbReference>
<dbReference type="Pfam" id="PF00075">
    <property type="entry name" value="RNase_H"/>
    <property type="match status" value="1"/>
</dbReference>
<reference evidence="3 4" key="1">
    <citation type="submission" date="2019-02" db="EMBL/GenBank/DDBJ databases">
        <title>Genome sequencing of the rare red list fungi Antrodiella citrinella (Flaviporus citrinellus).</title>
        <authorList>
            <person name="Buettner E."/>
            <person name="Kellner H."/>
        </authorList>
    </citation>
    <scope>NUCLEOTIDE SEQUENCE [LARGE SCALE GENOMIC DNA]</scope>
    <source>
        <strain evidence="3 4">DSM 108506</strain>
    </source>
</reference>
<dbReference type="Proteomes" id="UP000308730">
    <property type="component" value="Unassembled WGS sequence"/>
</dbReference>
<evidence type="ECO:0008006" key="5">
    <source>
        <dbReference type="Google" id="ProtNLM"/>
    </source>
</evidence>
<dbReference type="InterPro" id="IPR002156">
    <property type="entry name" value="RNaseH_domain"/>
</dbReference>
<feature type="domain" description="Reverse transcriptase" evidence="1">
    <location>
        <begin position="267"/>
        <end position="554"/>
    </location>
</feature>
<dbReference type="SUPFAM" id="SSF56672">
    <property type="entry name" value="DNA/RNA polymerases"/>
    <property type="match status" value="1"/>
</dbReference>
<dbReference type="InterPro" id="IPR036397">
    <property type="entry name" value="RNaseH_sf"/>
</dbReference>
<feature type="domain" description="RNase H type-1" evidence="2">
    <location>
        <begin position="762"/>
        <end position="907"/>
    </location>
</feature>
<dbReference type="PANTHER" id="PTHR33481">
    <property type="entry name" value="REVERSE TRANSCRIPTASE"/>
    <property type="match status" value="1"/>
</dbReference>
<name>A0A4S4M095_9APHY</name>
<dbReference type="PANTHER" id="PTHR33481:SF1">
    <property type="entry name" value="ENDONUCLEASE_EXONUCLEASE_PHOSPHATASE DOMAIN-CONTAINING PROTEIN-RELATED"/>
    <property type="match status" value="1"/>
</dbReference>
<dbReference type="EMBL" id="SGPM01000593">
    <property type="protein sequence ID" value="THH18436.1"/>
    <property type="molecule type" value="Genomic_DNA"/>
</dbReference>
<dbReference type="GO" id="GO:0003676">
    <property type="term" value="F:nucleic acid binding"/>
    <property type="evidence" value="ECO:0007669"/>
    <property type="project" value="InterPro"/>
</dbReference>